<dbReference type="Proteomes" id="UP001174694">
    <property type="component" value="Unassembled WGS sequence"/>
</dbReference>
<evidence type="ECO:0000256" key="1">
    <source>
        <dbReference type="SAM" id="MobiDB-lite"/>
    </source>
</evidence>
<dbReference type="GO" id="GO:0070096">
    <property type="term" value="P:mitochondrial outer membrane translocase complex assembly"/>
    <property type="evidence" value="ECO:0007669"/>
    <property type="project" value="InterPro"/>
</dbReference>
<dbReference type="PANTHER" id="PTHR28230">
    <property type="entry name" value="CHROMOSOME 1, WHOLE GENOME SHOTGUN SEQUENCE"/>
    <property type="match status" value="1"/>
</dbReference>
<accession>A0AA38S4W4</accession>
<dbReference type="AlphaFoldDB" id="A0AA38S4W4"/>
<dbReference type="Pfam" id="PF19117">
    <property type="entry name" value="Mim2"/>
    <property type="match status" value="1"/>
</dbReference>
<feature type="region of interest" description="Disordered" evidence="1">
    <location>
        <begin position="1"/>
        <end position="49"/>
    </location>
</feature>
<reference evidence="2" key="1">
    <citation type="submission" date="2022-07" db="EMBL/GenBank/DDBJ databases">
        <title>Fungi with potential for degradation of polypropylene.</title>
        <authorList>
            <person name="Gostincar C."/>
        </authorList>
    </citation>
    <scope>NUCLEOTIDE SEQUENCE</scope>
    <source>
        <strain evidence="2">EXF-13308</strain>
    </source>
</reference>
<keyword evidence="3" id="KW-1185">Reference proteome</keyword>
<dbReference type="GO" id="GO:0005741">
    <property type="term" value="C:mitochondrial outer membrane"/>
    <property type="evidence" value="ECO:0007669"/>
    <property type="project" value="TreeGrafter"/>
</dbReference>
<gene>
    <name evidence="2" type="ORF">NKR23_g1381</name>
</gene>
<sequence>MTSLSASESFVIPERSPSEDRDDDVDSLPSTSSGVLSESDADSSDAQREWEESLQQLQLLLTMVLVPFAGKYLGRKFAYYSWARYMEWMHDVEVRWTNKKAFKAAGVVEAASSL</sequence>
<dbReference type="GO" id="GO:0045040">
    <property type="term" value="P:protein insertion into mitochondrial outer membrane"/>
    <property type="evidence" value="ECO:0007669"/>
    <property type="project" value="InterPro"/>
</dbReference>
<evidence type="ECO:0000313" key="2">
    <source>
        <dbReference type="EMBL" id="KAJ9156315.1"/>
    </source>
</evidence>
<name>A0AA38S4W4_9PEZI</name>
<evidence type="ECO:0000313" key="3">
    <source>
        <dbReference type="Proteomes" id="UP001174694"/>
    </source>
</evidence>
<comment type="caution">
    <text evidence="2">The sequence shown here is derived from an EMBL/GenBank/DDBJ whole genome shotgun (WGS) entry which is preliminary data.</text>
</comment>
<proteinExistence type="predicted"/>
<organism evidence="2 3">
    <name type="scientific">Pleurostoma richardsiae</name>
    <dbReference type="NCBI Taxonomy" id="41990"/>
    <lineage>
        <taxon>Eukaryota</taxon>
        <taxon>Fungi</taxon>
        <taxon>Dikarya</taxon>
        <taxon>Ascomycota</taxon>
        <taxon>Pezizomycotina</taxon>
        <taxon>Sordariomycetes</taxon>
        <taxon>Sordariomycetidae</taxon>
        <taxon>Calosphaeriales</taxon>
        <taxon>Pleurostomataceae</taxon>
        <taxon>Pleurostoma</taxon>
    </lineage>
</organism>
<dbReference type="InterPro" id="IPR037652">
    <property type="entry name" value="Mim2"/>
</dbReference>
<protein>
    <submittedName>
        <fullName evidence="2">Uncharacterized protein</fullName>
    </submittedName>
</protein>
<dbReference type="EMBL" id="JANBVO010000002">
    <property type="protein sequence ID" value="KAJ9156315.1"/>
    <property type="molecule type" value="Genomic_DNA"/>
</dbReference>
<dbReference type="PANTHER" id="PTHR28230:SF1">
    <property type="entry name" value="MITOCHONDRIAL IMPORT PROTEIN 2"/>
    <property type="match status" value="1"/>
</dbReference>